<keyword evidence="4" id="KW-1185">Reference proteome</keyword>
<evidence type="ECO:0000313" key="3">
    <source>
        <dbReference type="EMBL" id="KAJ7723724.1"/>
    </source>
</evidence>
<dbReference type="PANTHER" id="PTHR19384">
    <property type="entry name" value="NITRIC OXIDE SYNTHASE-RELATED"/>
    <property type="match status" value="1"/>
</dbReference>
<dbReference type="Gene3D" id="3.40.50.80">
    <property type="entry name" value="Nucleotide-binding domain of ferredoxin-NADP reductase (FNR) module"/>
    <property type="match status" value="1"/>
</dbReference>
<organism evidence="3 4">
    <name type="scientific">Mycena maculata</name>
    <dbReference type="NCBI Taxonomy" id="230809"/>
    <lineage>
        <taxon>Eukaryota</taxon>
        <taxon>Fungi</taxon>
        <taxon>Dikarya</taxon>
        <taxon>Basidiomycota</taxon>
        <taxon>Agaricomycotina</taxon>
        <taxon>Agaricomycetes</taxon>
        <taxon>Agaricomycetidae</taxon>
        <taxon>Agaricales</taxon>
        <taxon>Marasmiineae</taxon>
        <taxon>Mycenaceae</taxon>
        <taxon>Mycena</taxon>
    </lineage>
</organism>
<reference evidence="3" key="1">
    <citation type="submission" date="2023-03" db="EMBL/GenBank/DDBJ databases">
        <title>Massive genome expansion in bonnet fungi (Mycena s.s.) driven by repeated elements and novel gene families across ecological guilds.</title>
        <authorList>
            <consortium name="Lawrence Berkeley National Laboratory"/>
            <person name="Harder C.B."/>
            <person name="Miyauchi S."/>
            <person name="Viragh M."/>
            <person name="Kuo A."/>
            <person name="Thoen E."/>
            <person name="Andreopoulos B."/>
            <person name="Lu D."/>
            <person name="Skrede I."/>
            <person name="Drula E."/>
            <person name="Henrissat B."/>
            <person name="Morin E."/>
            <person name="Kohler A."/>
            <person name="Barry K."/>
            <person name="LaButti K."/>
            <person name="Morin E."/>
            <person name="Salamov A."/>
            <person name="Lipzen A."/>
            <person name="Mereny Z."/>
            <person name="Hegedus B."/>
            <person name="Baldrian P."/>
            <person name="Stursova M."/>
            <person name="Weitz H."/>
            <person name="Taylor A."/>
            <person name="Grigoriev I.V."/>
            <person name="Nagy L.G."/>
            <person name="Martin F."/>
            <person name="Kauserud H."/>
        </authorList>
    </citation>
    <scope>NUCLEOTIDE SEQUENCE</scope>
    <source>
        <strain evidence="3">CBHHK188m</strain>
    </source>
</reference>
<dbReference type="InterPro" id="IPR017938">
    <property type="entry name" value="Riboflavin_synthase-like_b-brl"/>
</dbReference>
<proteinExistence type="predicted"/>
<name>A0AAD7HMA2_9AGAR</name>
<dbReference type="PANTHER" id="PTHR19384:SF17">
    <property type="entry name" value="NADPH--CYTOCHROME P450 REDUCTASE"/>
    <property type="match status" value="1"/>
</dbReference>
<comment type="caution">
    <text evidence="3">The sequence shown here is derived from an EMBL/GenBank/DDBJ whole genome shotgun (WGS) entry which is preliminary data.</text>
</comment>
<dbReference type="SUPFAM" id="SSF52343">
    <property type="entry name" value="Ferredoxin reductase-like, C-terminal NADP-linked domain"/>
    <property type="match status" value="1"/>
</dbReference>
<dbReference type="Proteomes" id="UP001215280">
    <property type="component" value="Unassembled WGS sequence"/>
</dbReference>
<dbReference type="PRINTS" id="PR00371">
    <property type="entry name" value="FPNCR"/>
</dbReference>
<dbReference type="InterPro" id="IPR039261">
    <property type="entry name" value="FNR_nucleotide-bd"/>
</dbReference>
<dbReference type="EMBL" id="JARJLG010000244">
    <property type="protein sequence ID" value="KAJ7723724.1"/>
    <property type="molecule type" value="Genomic_DNA"/>
</dbReference>
<protein>
    <recommendedName>
        <fullName evidence="2">NADPH--hemoprotein reductase</fullName>
        <ecNumber evidence="2">1.6.2.4</ecNumber>
    </recommendedName>
</protein>
<dbReference type="InterPro" id="IPR001709">
    <property type="entry name" value="Flavoprot_Pyr_Nucl_cyt_Rdtase"/>
</dbReference>
<dbReference type="GO" id="GO:0050660">
    <property type="term" value="F:flavin adenine dinucleotide binding"/>
    <property type="evidence" value="ECO:0007669"/>
    <property type="project" value="TreeGrafter"/>
</dbReference>
<dbReference type="GO" id="GO:0010181">
    <property type="term" value="F:FMN binding"/>
    <property type="evidence" value="ECO:0007669"/>
    <property type="project" value="TreeGrafter"/>
</dbReference>
<dbReference type="AlphaFoldDB" id="A0AAD7HMA2"/>
<evidence type="ECO:0000256" key="2">
    <source>
        <dbReference type="ARBA" id="ARBA00023797"/>
    </source>
</evidence>
<dbReference type="Gene3D" id="2.40.30.10">
    <property type="entry name" value="Translation factors"/>
    <property type="match status" value="1"/>
</dbReference>
<dbReference type="SUPFAM" id="SSF63380">
    <property type="entry name" value="Riboflavin synthase domain-like"/>
    <property type="match status" value="1"/>
</dbReference>
<dbReference type="GO" id="GO:0003958">
    <property type="term" value="F:NADPH-hemoprotein reductase activity"/>
    <property type="evidence" value="ECO:0007669"/>
    <property type="project" value="UniProtKB-EC"/>
</dbReference>
<evidence type="ECO:0000313" key="4">
    <source>
        <dbReference type="Proteomes" id="UP001215280"/>
    </source>
</evidence>
<accession>A0AAD7HMA2</accession>
<dbReference type="GO" id="GO:0005829">
    <property type="term" value="C:cytosol"/>
    <property type="evidence" value="ECO:0007669"/>
    <property type="project" value="TreeGrafter"/>
</dbReference>
<keyword evidence="1" id="KW-0285">Flavoprotein</keyword>
<sequence length="244" mass="26758">MEKNRNFAELIANYPLLAHALNLQKLLIVLRATQPHRYSVASSPLVNSGVAKLCVGVEDLQVSYHQGLCSGFLKRAEVGHTIWIRSRASQDSFHLPSDPTVPVIMVAAGTGISVFLGFLELRRAQGIKTEDPGGQAPFRLFYGTCHHDMANLKVLLQMYVDEGVVVREVAFSEGDGSRRFAQQLLTRDGLKIWSDLRNNGRVYACGSSARVGAGVRSSLMRIAEQLGGVTDSADRLVTRLSQHL</sequence>
<gene>
    <name evidence="3" type="ORF">DFH07DRAFT_1005112</name>
</gene>
<evidence type="ECO:0000256" key="1">
    <source>
        <dbReference type="ARBA" id="ARBA00022630"/>
    </source>
</evidence>
<dbReference type="EC" id="1.6.2.4" evidence="2"/>